<name>A0ABR0VTU8_REHGL</name>
<keyword evidence="1" id="KW-0732">Signal</keyword>
<dbReference type="NCBIfam" id="TIGR01589">
    <property type="entry name" value="A_thal_3526"/>
    <property type="match status" value="1"/>
</dbReference>
<evidence type="ECO:0000256" key="1">
    <source>
        <dbReference type="SAM" id="SignalP"/>
    </source>
</evidence>
<feature type="signal peptide" evidence="1">
    <location>
        <begin position="1"/>
        <end position="16"/>
    </location>
</feature>
<evidence type="ECO:0000313" key="2">
    <source>
        <dbReference type="EMBL" id="KAK6137730.1"/>
    </source>
</evidence>
<reference evidence="2 3" key="1">
    <citation type="journal article" date="2021" name="Comput. Struct. Biotechnol. J.">
        <title>De novo genome assembly of the potent medicinal plant Rehmannia glutinosa using nanopore technology.</title>
        <authorList>
            <person name="Ma L."/>
            <person name="Dong C."/>
            <person name="Song C."/>
            <person name="Wang X."/>
            <person name="Zheng X."/>
            <person name="Niu Y."/>
            <person name="Chen S."/>
            <person name="Feng W."/>
        </authorList>
    </citation>
    <scope>NUCLEOTIDE SEQUENCE [LARGE SCALE GENOMIC DNA]</scope>
    <source>
        <strain evidence="2">DH-2019</strain>
    </source>
</reference>
<dbReference type="Proteomes" id="UP001318860">
    <property type="component" value="Unassembled WGS sequence"/>
</dbReference>
<dbReference type="EMBL" id="JABTTQ020000815">
    <property type="protein sequence ID" value="KAK6137730.1"/>
    <property type="molecule type" value="Genomic_DNA"/>
</dbReference>
<dbReference type="PANTHER" id="PTHR31871:SF1">
    <property type="entry name" value="HISTIDINE-TRNA LIGASE"/>
    <property type="match status" value="1"/>
</dbReference>
<organism evidence="2 3">
    <name type="scientific">Rehmannia glutinosa</name>
    <name type="common">Chinese foxglove</name>
    <dbReference type="NCBI Taxonomy" id="99300"/>
    <lineage>
        <taxon>Eukaryota</taxon>
        <taxon>Viridiplantae</taxon>
        <taxon>Streptophyta</taxon>
        <taxon>Embryophyta</taxon>
        <taxon>Tracheophyta</taxon>
        <taxon>Spermatophyta</taxon>
        <taxon>Magnoliopsida</taxon>
        <taxon>eudicotyledons</taxon>
        <taxon>Gunneridae</taxon>
        <taxon>Pentapetalae</taxon>
        <taxon>asterids</taxon>
        <taxon>lamiids</taxon>
        <taxon>Lamiales</taxon>
        <taxon>Orobanchaceae</taxon>
        <taxon>Rehmannieae</taxon>
        <taxon>Rehmannia</taxon>
    </lineage>
</organism>
<keyword evidence="3" id="KW-1185">Reference proteome</keyword>
<comment type="caution">
    <text evidence="2">The sequence shown here is derived from an EMBL/GenBank/DDBJ whole genome shotgun (WGS) entry which is preliminary data.</text>
</comment>
<dbReference type="Pfam" id="PF09713">
    <property type="entry name" value="A_thal_3526"/>
    <property type="match status" value="1"/>
</dbReference>
<dbReference type="PANTHER" id="PTHR31871">
    <property type="entry name" value="OS02G0137100 PROTEIN"/>
    <property type="match status" value="1"/>
</dbReference>
<accession>A0ABR0VTU8</accession>
<proteinExistence type="predicted"/>
<dbReference type="InterPro" id="IPR006476">
    <property type="entry name" value="CHP01589_pln"/>
</dbReference>
<protein>
    <submittedName>
        <fullName evidence="2">Uncharacterized protein</fullName>
    </submittedName>
</protein>
<gene>
    <name evidence="2" type="ORF">DH2020_028526</name>
</gene>
<sequence>MWSLLFCVAGTMLANWENRCRPARSGYVLGPGQVKNRIEQCLQHYMNKKEVLNHLIIQDNIEPCFTELVWQRLEEENPEYFKAYYLKLLVKDQIMEFNRLLSEQVELMHRIGLSGIAPVLPSNGSHVSPSQHIPTTCAAQNAIPLKTENMQQAKAFHNFGSAVQSCMQGTVDGSVHNRKIGVTPNLFMSQNSNVGLAQTMNGKIVKSEGGYAGSSPFDFTPTRNYPESRPLMGDASVSSFSSVDSNAQHINDTLLDGDASSFGFLAQIQQNLSLPEPPFLGADANNFVDPHGNIESLDLESGSLRFQCFGGD</sequence>
<evidence type="ECO:0000313" key="3">
    <source>
        <dbReference type="Proteomes" id="UP001318860"/>
    </source>
</evidence>
<feature type="chain" id="PRO_5045593829" evidence="1">
    <location>
        <begin position="17"/>
        <end position="312"/>
    </location>
</feature>